<feature type="domain" description="Transglutaminase-like" evidence="1">
    <location>
        <begin position="204"/>
        <end position="274"/>
    </location>
</feature>
<evidence type="ECO:0000313" key="2">
    <source>
        <dbReference type="EMBL" id="ENO89840.1"/>
    </source>
</evidence>
<dbReference type="Pfam" id="PF01841">
    <property type="entry name" value="Transglut_core"/>
    <property type="match status" value="1"/>
</dbReference>
<keyword evidence="3" id="KW-1185">Reference proteome</keyword>
<dbReference type="EMBL" id="AMXE01000008">
    <property type="protein sequence ID" value="ENO89840.1"/>
    <property type="molecule type" value="Genomic_DNA"/>
</dbReference>
<dbReference type="eggNOG" id="COG1305">
    <property type="taxonomic scope" value="Bacteria"/>
</dbReference>
<dbReference type="STRING" id="1123367.GCA_000621305_00403"/>
<evidence type="ECO:0000313" key="3">
    <source>
        <dbReference type="Proteomes" id="UP000013232"/>
    </source>
</evidence>
<proteinExistence type="predicted"/>
<sequence length="330" mass="35988">MQPPRADDSCVPGDGAAPMQFYEITHDTTYRYASPVLLSQQIAHLSPRAMPRQRLCGHRLTIAPQPSTRSERLDFFGNPTTRFGLYMPHELLCVQAVSHVGVHARDWPEAARSLPWEAARDHLRDALSGHAPLQADARDAGQYRFASPFVALGAETAIYAAYAARCFRPWRPLLEAVQALSALIHAEFRFDPAATSVATPVAEVFAERHGVCQDFSHMMIACLRALGLAARYVSGYLLTEPPPGQPRLVGADASHAWVAVWCPGMGWVEFDPTNDVQPGLGHITLAWGRDYGDVCPLRGVILGGASHAVDVAVTVMPVEEGRCGDLHAPR</sequence>
<dbReference type="SMART" id="SM00460">
    <property type="entry name" value="TGc"/>
    <property type="match status" value="1"/>
</dbReference>
<dbReference type="InterPro" id="IPR038765">
    <property type="entry name" value="Papain-like_cys_pep_sf"/>
</dbReference>
<dbReference type="AlphaFoldDB" id="N6YE99"/>
<dbReference type="Gene3D" id="3.10.620.30">
    <property type="match status" value="1"/>
</dbReference>
<reference evidence="2 3" key="1">
    <citation type="submission" date="2012-09" db="EMBL/GenBank/DDBJ databases">
        <title>Draft Genome Sequences of 6 Strains from Genus Thauera.</title>
        <authorList>
            <person name="Liu B."/>
            <person name="Shapleigh J.P."/>
            <person name="Frostegard A.H."/>
        </authorList>
    </citation>
    <scope>NUCLEOTIDE SEQUENCE [LARGE SCALE GENOMIC DNA]</scope>
    <source>
        <strain evidence="3">47Lol / DSM 12138</strain>
    </source>
</reference>
<protein>
    <submittedName>
        <fullName evidence="2">Transglutaminase</fullName>
    </submittedName>
</protein>
<dbReference type="Pfam" id="PF08379">
    <property type="entry name" value="Bact_transglu_N"/>
    <property type="match status" value="1"/>
</dbReference>
<comment type="caution">
    <text evidence="2">The sequence shown here is derived from an EMBL/GenBank/DDBJ whole genome shotgun (WGS) entry which is preliminary data.</text>
</comment>
<accession>N6YE99</accession>
<organism evidence="2 3">
    <name type="scientific">Thauera linaloolentis (strain DSM 12138 / JCM 21573 / CCUG 41526 / CIP 105981 / IAM 15112 / NBRC 102519 / 47Lol)</name>
    <dbReference type="NCBI Taxonomy" id="1123367"/>
    <lineage>
        <taxon>Bacteria</taxon>
        <taxon>Pseudomonadati</taxon>
        <taxon>Pseudomonadota</taxon>
        <taxon>Betaproteobacteria</taxon>
        <taxon>Rhodocyclales</taxon>
        <taxon>Zoogloeaceae</taxon>
        <taxon>Thauera</taxon>
    </lineage>
</organism>
<dbReference type="InterPro" id="IPR002931">
    <property type="entry name" value="Transglutaminase-like"/>
</dbReference>
<dbReference type="PANTHER" id="PTHR33490:SF7">
    <property type="entry name" value="BLR2979 PROTEIN"/>
    <property type="match status" value="1"/>
</dbReference>
<dbReference type="PANTHER" id="PTHR33490">
    <property type="entry name" value="BLR5614 PROTEIN-RELATED"/>
    <property type="match status" value="1"/>
</dbReference>
<dbReference type="SUPFAM" id="SSF54001">
    <property type="entry name" value="Cysteine proteinases"/>
    <property type="match status" value="1"/>
</dbReference>
<evidence type="ECO:0000259" key="1">
    <source>
        <dbReference type="SMART" id="SM00460"/>
    </source>
</evidence>
<name>N6YE99_THAL4</name>
<gene>
    <name evidence="2" type="ORF">C666_03955</name>
</gene>
<dbReference type="Proteomes" id="UP000013232">
    <property type="component" value="Unassembled WGS sequence"/>
</dbReference>
<dbReference type="InterPro" id="IPR013589">
    <property type="entry name" value="Bac_transglu_N"/>
</dbReference>